<dbReference type="Proteomes" id="UP000628710">
    <property type="component" value="Unassembled WGS sequence"/>
</dbReference>
<keyword evidence="1" id="KW-0472">Membrane</keyword>
<accession>A0A934JXN7</accession>
<keyword evidence="1" id="KW-1133">Transmembrane helix</keyword>
<evidence type="ECO:0000313" key="2">
    <source>
        <dbReference type="EMBL" id="MBJ7539104.1"/>
    </source>
</evidence>
<comment type="caution">
    <text evidence="2">The sequence shown here is derived from an EMBL/GenBank/DDBJ whole genome shotgun (WGS) entry which is preliminary data.</text>
</comment>
<dbReference type="EMBL" id="JAEMNX010000021">
    <property type="protein sequence ID" value="MBJ7539104.1"/>
    <property type="molecule type" value="Genomic_DNA"/>
</dbReference>
<name>A0A934JXN7_9GAMM</name>
<keyword evidence="1" id="KW-0812">Transmembrane</keyword>
<dbReference type="RefSeq" id="WP_199469510.1">
    <property type="nucleotide sequence ID" value="NZ_JAEMNX010000021.1"/>
</dbReference>
<keyword evidence="3" id="KW-1185">Reference proteome</keyword>
<organism evidence="2 3">
    <name type="scientific">Marinomonas transparens</name>
    <dbReference type="NCBI Taxonomy" id="2795388"/>
    <lineage>
        <taxon>Bacteria</taxon>
        <taxon>Pseudomonadati</taxon>
        <taxon>Pseudomonadota</taxon>
        <taxon>Gammaproteobacteria</taxon>
        <taxon>Oceanospirillales</taxon>
        <taxon>Oceanospirillaceae</taxon>
        <taxon>Marinomonas</taxon>
    </lineage>
</organism>
<evidence type="ECO:0000256" key="1">
    <source>
        <dbReference type="SAM" id="Phobius"/>
    </source>
</evidence>
<proteinExistence type="predicted"/>
<protein>
    <submittedName>
        <fullName evidence="2">Uncharacterized protein</fullName>
    </submittedName>
</protein>
<feature type="transmembrane region" description="Helical" evidence="1">
    <location>
        <begin position="12"/>
        <end position="31"/>
    </location>
</feature>
<gene>
    <name evidence="2" type="ORF">I8J31_15615</name>
</gene>
<reference evidence="2" key="1">
    <citation type="submission" date="2020-12" db="EMBL/GenBank/DDBJ databases">
        <title>Marinomonas arctica sp. nov., a psychrotolerant bacterium isolated from the Arctic.</title>
        <authorList>
            <person name="Zhang Y."/>
        </authorList>
    </citation>
    <scope>NUCLEOTIDE SEQUENCE</scope>
    <source>
        <strain evidence="2">C1424</strain>
    </source>
</reference>
<evidence type="ECO:0000313" key="3">
    <source>
        <dbReference type="Proteomes" id="UP000628710"/>
    </source>
</evidence>
<sequence length="303" mass="33961">MTYSLPLLRGSLLLELLVAILLLSLILPFVVTATARLHERYQLAQTYLEQHKVKNAIEEHFRSQWSRLVPANCCDDETLFLTIQSGHSVPSRLSKRPLSAQSDWLKGSDYGLCRTSVTITTNPLETGLSCHWKAGNRVSFSSCDARYQGQVLSVSSSRTKIELMDEAALGQSGILASEDAFYWYLGEGKNGQNALWRTPEGSGNSLELWAGLERLSIFPLLDNDKDGLVDAIDSRYGDFSLQTLRGLWVEYLYELSDCAINPNAKQAPQRNREYRSMRGDTWHYQAPCQGVGNHIIVLKGKSL</sequence>
<dbReference type="AlphaFoldDB" id="A0A934JXN7"/>